<feature type="region of interest" description="Disordered" evidence="1">
    <location>
        <begin position="1"/>
        <end position="55"/>
    </location>
</feature>
<feature type="region of interest" description="Disordered" evidence="1">
    <location>
        <begin position="303"/>
        <end position="353"/>
    </location>
</feature>
<evidence type="ECO:0000313" key="5">
    <source>
        <dbReference type="Proteomes" id="UP000622166"/>
    </source>
</evidence>
<evidence type="ECO:0000256" key="1">
    <source>
        <dbReference type="SAM" id="MobiDB-lite"/>
    </source>
</evidence>
<feature type="region of interest" description="Disordered" evidence="1">
    <location>
        <begin position="124"/>
        <end position="202"/>
    </location>
</feature>
<reference evidence="4" key="1">
    <citation type="journal article" date="2014" name="Int. J. Syst. Evol. Microbiol.">
        <title>Complete genome sequence of Corynebacterium casei LMG S-19264T (=DSM 44701T), isolated from a smear-ripened cheese.</title>
        <authorList>
            <consortium name="US DOE Joint Genome Institute (JGI-PGF)"/>
            <person name="Walter F."/>
            <person name="Albersmeier A."/>
            <person name="Kalinowski J."/>
            <person name="Ruckert C."/>
        </authorList>
    </citation>
    <scope>NUCLEOTIDE SEQUENCE</scope>
    <source>
        <strain evidence="4">JCM 4815</strain>
    </source>
</reference>
<comment type="caution">
    <text evidence="4">The sequence shown here is derived from an EMBL/GenBank/DDBJ whole genome shotgun (WGS) entry which is preliminary data.</text>
</comment>
<feature type="compositionally biased region" description="Basic and acidic residues" evidence="1">
    <location>
        <begin position="164"/>
        <end position="180"/>
    </location>
</feature>
<dbReference type="EMBL" id="BMVW01000006">
    <property type="protein sequence ID" value="GGZ13497.1"/>
    <property type="molecule type" value="Genomic_DNA"/>
</dbReference>
<dbReference type="AlphaFoldDB" id="A0A918PL77"/>
<evidence type="ECO:0000313" key="4">
    <source>
        <dbReference type="EMBL" id="GGZ13497.1"/>
    </source>
</evidence>
<proteinExistence type="predicted"/>
<feature type="compositionally biased region" description="Basic and acidic residues" evidence="1">
    <location>
        <begin position="1"/>
        <end position="15"/>
    </location>
</feature>
<organism evidence="4 5">
    <name type="scientific">Streptomyces poonensis</name>
    <dbReference type="NCBI Taxonomy" id="68255"/>
    <lineage>
        <taxon>Bacteria</taxon>
        <taxon>Bacillati</taxon>
        <taxon>Actinomycetota</taxon>
        <taxon>Actinomycetes</taxon>
        <taxon>Kitasatosporales</taxon>
        <taxon>Streptomycetaceae</taxon>
        <taxon>Streptomyces</taxon>
    </lineage>
</organism>
<name>A0A918PL77_9ACTN</name>
<feature type="compositionally biased region" description="Gly residues" evidence="1">
    <location>
        <begin position="303"/>
        <end position="320"/>
    </location>
</feature>
<dbReference type="Proteomes" id="UP000622166">
    <property type="component" value="Unassembled WGS sequence"/>
</dbReference>
<feature type="transmembrane region" description="Helical" evidence="2">
    <location>
        <begin position="98"/>
        <end position="117"/>
    </location>
</feature>
<keyword evidence="2" id="KW-0472">Membrane</keyword>
<dbReference type="Pfam" id="PF14016">
    <property type="entry name" value="DUF4232"/>
    <property type="match status" value="1"/>
</dbReference>
<feature type="compositionally biased region" description="Low complexity" evidence="1">
    <location>
        <begin position="328"/>
        <end position="350"/>
    </location>
</feature>
<accession>A0A918PL77</accession>
<feature type="domain" description="DUF4232" evidence="3">
    <location>
        <begin position="207"/>
        <end position="298"/>
    </location>
</feature>
<gene>
    <name evidence="4" type="ORF">GCM10010365_36700</name>
</gene>
<reference evidence="4" key="2">
    <citation type="submission" date="2020-09" db="EMBL/GenBank/DDBJ databases">
        <authorList>
            <person name="Sun Q."/>
            <person name="Ohkuma M."/>
        </authorList>
    </citation>
    <scope>NUCLEOTIDE SEQUENCE</scope>
    <source>
        <strain evidence="4">JCM 4815</strain>
    </source>
</reference>
<feature type="compositionally biased region" description="Low complexity" evidence="1">
    <location>
        <begin position="124"/>
        <end position="147"/>
    </location>
</feature>
<protein>
    <recommendedName>
        <fullName evidence="3">DUF4232 domain-containing protein</fullName>
    </recommendedName>
</protein>
<keyword evidence="2" id="KW-1133">Transmembrane helix</keyword>
<feature type="compositionally biased region" description="Basic and acidic residues" evidence="1">
    <location>
        <begin position="23"/>
        <end position="37"/>
    </location>
</feature>
<evidence type="ECO:0000256" key="2">
    <source>
        <dbReference type="SAM" id="Phobius"/>
    </source>
</evidence>
<evidence type="ECO:0000259" key="3">
    <source>
        <dbReference type="Pfam" id="PF14016"/>
    </source>
</evidence>
<dbReference type="InterPro" id="IPR025326">
    <property type="entry name" value="DUF4232"/>
</dbReference>
<keyword evidence="2" id="KW-0812">Transmembrane</keyword>
<dbReference type="RefSeq" id="WP_189860311.1">
    <property type="nucleotide sequence ID" value="NZ_BMVW01000006.1"/>
</dbReference>
<sequence>MSGHDERDEYGHDERESEIEPGQDGHDQNRSHARNESHAGNGTVNHGPDEQGPDGLEADELALRRLLHRAVMDIEPKDGTLEHLRRAVPARRTRRRQAVVGMAAAVLFAGTAVPALVHVSNSTGTSANTSAVGNSQEAQGGASQSVGEEGGSGSSGGSADSSEDTGRKDGGKDEKDEKKGTPGGGTGPSATASPDSMPVCTGGRLGGATATVNAPDAAGAVYGTFRVTNVSGTSCSVSGTGGVSSVAQGAADQSKLLVTAHVAGDAATGLPDPSLTVSQLVLQPGAAYEVKFAWVPTETCPVDGGGSGGGGGAGGGGGGTDPTPDPSPTDSVPDGGGTSAEATGTGTGTAPQLLRQDGVADGSVAVTHTAADGAPSVTATVSNACAGTVYWTGLLAGS</sequence>
<keyword evidence="5" id="KW-1185">Reference proteome</keyword>